<gene>
    <name evidence="10" type="ORF">PLOB_00032920</name>
</gene>
<evidence type="ECO:0000256" key="5">
    <source>
        <dbReference type="ARBA" id="ARBA00022833"/>
    </source>
</evidence>
<dbReference type="Gene3D" id="1.10.1380.10">
    <property type="entry name" value="Neutral endopeptidase , domain2"/>
    <property type="match status" value="1"/>
</dbReference>
<evidence type="ECO:0000256" key="7">
    <source>
        <dbReference type="SAM" id="Phobius"/>
    </source>
</evidence>
<name>A0ABN8NYW9_9CNID</name>
<dbReference type="Pfam" id="PF05649">
    <property type="entry name" value="Peptidase_M13_N"/>
    <property type="match status" value="1"/>
</dbReference>
<keyword evidence="7" id="KW-0472">Membrane</keyword>
<accession>A0ABN8NYW9</accession>
<dbReference type="PRINTS" id="PR00786">
    <property type="entry name" value="NEPRILYSIN"/>
</dbReference>
<dbReference type="InterPro" id="IPR000718">
    <property type="entry name" value="Peptidase_M13"/>
</dbReference>
<feature type="domain" description="Peptidase M13 N-terminal" evidence="9">
    <location>
        <begin position="80"/>
        <end position="464"/>
    </location>
</feature>
<evidence type="ECO:0000256" key="3">
    <source>
        <dbReference type="ARBA" id="ARBA00022723"/>
    </source>
</evidence>
<dbReference type="InterPro" id="IPR024079">
    <property type="entry name" value="MetalloPept_cat_dom_sf"/>
</dbReference>
<evidence type="ECO:0000256" key="2">
    <source>
        <dbReference type="ARBA" id="ARBA00022670"/>
    </source>
</evidence>
<evidence type="ECO:0000313" key="10">
    <source>
        <dbReference type="EMBL" id="CAH3127396.1"/>
    </source>
</evidence>
<dbReference type="PANTHER" id="PTHR11733:SF240">
    <property type="entry name" value="GH14155P-RELATED"/>
    <property type="match status" value="1"/>
</dbReference>
<proteinExistence type="predicted"/>
<evidence type="ECO:0008006" key="12">
    <source>
        <dbReference type="Google" id="ProtNLM"/>
    </source>
</evidence>
<dbReference type="PROSITE" id="PS51885">
    <property type="entry name" value="NEPRILYSIN"/>
    <property type="match status" value="1"/>
</dbReference>
<reference evidence="10 11" key="1">
    <citation type="submission" date="2022-05" db="EMBL/GenBank/DDBJ databases">
        <authorList>
            <consortium name="Genoscope - CEA"/>
            <person name="William W."/>
        </authorList>
    </citation>
    <scope>NUCLEOTIDE SEQUENCE [LARGE SCALE GENOMIC DNA]</scope>
</reference>
<keyword evidence="11" id="KW-1185">Reference proteome</keyword>
<keyword evidence="2" id="KW-0645">Protease</keyword>
<keyword evidence="6" id="KW-0482">Metalloprotease</keyword>
<keyword evidence="7" id="KW-1133">Transmembrane helix</keyword>
<keyword evidence="7" id="KW-0812">Transmembrane</keyword>
<dbReference type="PANTHER" id="PTHR11733">
    <property type="entry name" value="ZINC METALLOPROTEASE FAMILY M13 NEPRILYSIN-RELATED"/>
    <property type="match status" value="1"/>
</dbReference>
<evidence type="ECO:0000256" key="1">
    <source>
        <dbReference type="ARBA" id="ARBA00001947"/>
    </source>
</evidence>
<sequence length="744" mass="85704">MLGRYAFIVSAFLSVSTVGLLVLVLNRHFDYPNASTEQQKRALYIFSDVHSRKKSEICETPECIQVAEYIKKSIDSTVDPCSDFFQFSCGGWIKRNPIPKSYNDYSTFTKLSKVIETEIQQLLQPSKMSHDGAPQNEALVKTRDFYNSCMDDAEIERQGAKPMLDFIREIGSWSICNDGSWNKSAWDIHKVLKYLQSTYYPASPFFSVEVTNDHLNSTKHLIKVDQSGLSLQREIYFKHPEMVDIYIHYMSTVAKLLGTKCNTTARMREIIDFEKKLAKASIFTTSAEDKAEGIYRRMKLENLIKLVPQFPWLDHMHAIFKEANVTETDVVLATSPLYLRKMTKLLNSTSKELLSNYVVWQMIRDKISLLSSPFRKARAKFNERISGVKDTDPRWRTCTGITNDNMGVPIGSLYVSKFFDQSAIEKTQTMIDEIKKTFKKRVKEHEWIDEKTTKSADALGSKIGYAKYVVQSKELVSRFKNLTITSKAFFKNNVEVDKWVRRRLFNKLRKPVDKEKWPMFPQTINAMYQFYENEIVIPAGILQSPFFYSAEIPRSLSYGALGSIIGHEITHGFDNTGRKFDKNGDIVKEWWSNSSVKEFNKKAKCIEKQYSKYKVQGKYPISGKVTLGENIADNGGTKLSYFAYHDWLHKTGNKELLLPGLEYSNEQLFFIGYAQEYCSHARPKTEYIATLSEIHAPPKFRQVLEKLSDIYSVIGTLSNFKEFSVAFNCPVNSTMNPRTKCEVW</sequence>
<evidence type="ECO:0000313" key="11">
    <source>
        <dbReference type="Proteomes" id="UP001159405"/>
    </source>
</evidence>
<keyword evidence="5" id="KW-0862">Zinc</keyword>
<keyword evidence="4" id="KW-0378">Hydrolase</keyword>
<comment type="caution">
    <text evidence="10">The sequence shown here is derived from an EMBL/GenBank/DDBJ whole genome shotgun (WGS) entry which is preliminary data.</text>
</comment>
<organism evidence="10 11">
    <name type="scientific">Porites lobata</name>
    <dbReference type="NCBI Taxonomy" id="104759"/>
    <lineage>
        <taxon>Eukaryota</taxon>
        <taxon>Metazoa</taxon>
        <taxon>Cnidaria</taxon>
        <taxon>Anthozoa</taxon>
        <taxon>Hexacorallia</taxon>
        <taxon>Scleractinia</taxon>
        <taxon>Fungiina</taxon>
        <taxon>Poritidae</taxon>
        <taxon>Porites</taxon>
    </lineage>
</organism>
<protein>
    <recommendedName>
        <fullName evidence="12">Endothelin-converting enzyme 1</fullName>
    </recommendedName>
</protein>
<evidence type="ECO:0000256" key="4">
    <source>
        <dbReference type="ARBA" id="ARBA00022801"/>
    </source>
</evidence>
<dbReference type="CDD" id="cd08662">
    <property type="entry name" value="M13"/>
    <property type="match status" value="1"/>
</dbReference>
<dbReference type="InterPro" id="IPR008753">
    <property type="entry name" value="Peptidase_M13_N"/>
</dbReference>
<evidence type="ECO:0000256" key="6">
    <source>
        <dbReference type="ARBA" id="ARBA00023049"/>
    </source>
</evidence>
<dbReference type="Pfam" id="PF01431">
    <property type="entry name" value="Peptidase_M13"/>
    <property type="match status" value="1"/>
</dbReference>
<dbReference type="SUPFAM" id="SSF55486">
    <property type="entry name" value="Metalloproteases ('zincins'), catalytic domain"/>
    <property type="match status" value="1"/>
</dbReference>
<feature type="domain" description="Peptidase M13 C-terminal" evidence="8">
    <location>
        <begin position="525"/>
        <end position="743"/>
    </location>
</feature>
<evidence type="ECO:0000259" key="8">
    <source>
        <dbReference type="Pfam" id="PF01431"/>
    </source>
</evidence>
<dbReference type="InterPro" id="IPR042089">
    <property type="entry name" value="Peptidase_M13_dom_2"/>
</dbReference>
<keyword evidence="3" id="KW-0479">Metal-binding</keyword>
<comment type="cofactor">
    <cofactor evidence="1">
        <name>Zn(2+)</name>
        <dbReference type="ChEBI" id="CHEBI:29105"/>
    </cofactor>
</comment>
<dbReference type="InterPro" id="IPR018497">
    <property type="entry name" value="Peptidase_M13_C"/>
</dbReference>
<dbReference type="Gene3D" id="3.40.390.10">
    <property type="entry name" value="Collagenase (Catalytic Domain)"/>
    <property type="match status" value="1"/>
</dbReference>
<dbReference type="EMBL" id="CALNXK010000043">
    <property type="protein sequence ID" value="CAH3127396.1"/>
    <property type="molecule type" value="Genomic_DNA"/>
</dbReference>
<evidence type="ECO:0000259" key="9">
    <source>
        <dbReference type="Pfam" id="PF05649"/>
    </source>
</evidence>
<dbReference type="Proteomes" id="UP001159405">
    <property type="component" value="Unassembled WGS sequence"/>
</dbReference>
<feature type="transmembrane region" description="Helical" evidence="7">
    <location>
        <begin position="6"/>
        <end position="25"/>
    </location>
</feature>